<sequence length="132" mass="14543">MLYCAYKAYKRSQGVVKDPKVGSVLCCDLLGNIAEHSGIYVGKDKWGKHQIVELLSTGEVRKSSPRQFIEGYNTATEIYVFARHEKTGAKNAKGEGYVKAVGSSSVANNALELEGKKFKYALKPNSEEYTLS</sequence>
<organism evidence="1 2">
    <name type="scientific">Helicobacter bizzozeronii (strain CIII-1)</name>
    <dbReference type="NCBI Taxonomy" id="1002804"/>
    <lineage>
        <taxon>Bacteria</taxon>
        <taxon>Pseudomonadati</taxon>
        <taxon>Campylobacterota</taxon>
        <taxon>Epsilonproteobacteria</taxon>
        <taxon>Campylobacterales</taxon>
        <taxon>Helicobacteraceae</taxon>
        <taxon>Helicobacter</taxon>
    </lineage>
</organism>
<reference evidence="1 2" key="1">
    <citation type="journal article" date="2011" name="J. Bacteriol.">
        <title>Genome sequence of Helicobacter bizzozeronii strain CIII-1, an isolate from human gastric mucosa.</title>
        <authorList>
            <person name="Schott T."/>
            <person name="Rossi M."/>
            <person name="Hanninen M.L."/>
        </authorList>
    </citation>
    <scope>NUCLEOTIDE SEQUENCE [LARGE SCALE GENOMIC DNA]</scope>
    <source>
        <strain evidence="1 2">CIII-1</strain>
    </source>
</reference>
<evidence type="ECO:0000313" key="2">
    <source>
        <dbReference type="Proteomes" id="UP000008387"/>
    </source>
</evidence>
<dbReference type="STRING" id="1002804.HBZC1_02450"/>
<proteinExistence type="predicted"/>
<protein>
    <submittedName>
        <fullName evidence="1">Uncharacterized protein</fullName>
    </submittedName>
</protein>
<gene>
    <name evidence="1" type="ordered locus">HBZC1_02450</name>
</gene>
<dbReference type="HOGENOM" id="CLU_1914146_0_0_7"/>
<accession>F8KR57</accession>
<name>F8KR57_HELBC</name>
<dbReference type="EMBL" id="FR871757">
    <property type="protein sequence ID" value="CCB79231.1"/>
    <property type="molecule type" value="Genomic_DNA"/>
</dbReference>
<dbReference type="AlphaFoldDB" id="F8KR57"/>
<dbReference type="Proteomes" id="UP000008387">
    <property type="component" value="Chromosome"/>
</dbReference>
<evidence type="ECO:0000313" key="1">
    <source>
        <dbReference type="EMBL" id="CCB79231.1"/>
    </source>
</evidence>
<dbReference type="KEGG" id="hbi:HBZC1_02450"/>
<keyword evidence="2" id="KW-1185">Reference proteome</keyword>